<proteinExistence type="predicted"/>
<comment type="caution">
    <text evidence="3">The sequence shown here is derived from an EMBL/GenBank/DDBJ whole genome shotgun (WGS) entry which is preliminary data.</text>
</comment>
<protein>
    <recommendedName>
        <fullName evidence="5">Secreted protein</fullName>
    </recommendedName>
</protein>
<evidence type="ECO:0000256" key="1">
    <source>
        <dbReference type="SAM" id="MobiDB-lite"/>
    </source>
</evidence>
<feature type="signal peptide" evidence="2">
    <location>
        <begin position="1"/>
        <end position="23"/>
    </location>
</feature>
<evidence type="ECO:0000256" key="2">
    <source>
        <dbReference type="SAM" id="SignalP"/>
    </source>
</evidence>
<sequence>MLGKFARPVVTAAISLATAAALAAGAPAAHSAPPPAPPAAPELPRPKPGGNTLPIEVPFDNELAAVLKFAKQVGGDKILVEVLQAIIGAAGQMSPLATAGSAPAPGIKQVAATADPMGLLRQAGVQPLSPTVAPLCAAPTPQNPLGLVTAGAAAIPGPWPLKTAHPLTLLPFALPGVSMPDPGIVKDEHTAFAFVPADVRPAGEHGTMRVAWFNSTTMRGGLTDLTPLAESNPMLKVLPGLSGVRLVPVDTGKGTILAAVYGTAGVAGHRECFFLPSVGVINS</sequence>
<accession>A0ABP6LJC4</accession>
<feature type="compositionally biased region" description="Pro residues" evidence="1">
    <location>
        <begin position="32"/>
        <end position="47"/>
    </location>
</feature>
<reference evidence="4" key="1">
    <citation type="journal article" date="2019" name="Int. J. Syst. Evol. Microbiol.">
        <title>The Global Catalogue of Microorganisms (GCM) 10K type strain sequencing project: providing services to taxonomists for standard genome sequencing and annotation.</title>
        <authorList>
            <consortium name="The Broad Institute Genomics Platform"/>
            <consortium name="The Broad Institute Genome Sequencing Center for Infectious Disease"/>
            <person name="Wu L."/>
            <person name="Ma J."/>
        </authorList>
    </citation>
    <scope>NUCLEOTIDE SEQUENCE [LARGE SCALE GENOMIC DNA]</scope>
    <source>
        <strain evidence="4">JCM 14234</strain>
    </source>
</reference>
<evidence type="ECO:0000313" key="3">
    <source>
        <dbReference type="EMBL" id="GAA3046126.1"/>
    </source>
</evidence>
<organism evidence="3 4">
    <name type="scientific">Gordonia defluvii</name>
    <dbReference type="NCBI Taxonomy" id="283718"/>
    <lineage>
        <taxon>Bacteria</taxon>
        <taxon>Bacillati</taxon>
        <taxon>Actinomycetota</taxon>
        <taxon>Actinomycetes</taxon>
        <taxon>Mycobacteriales</taxon>
        <taxon>Gordoniaceae</taxon>
        <taxon>Gordonia</taxon>
    </lineage>
</organism>
<evidence type="ECO:0008006" key="5">
    <source>
        <dbReference type="Google" id="ProtNLM"/>
    </source>
</evidence>
<feature type="chain" id="PRO_5045745426" description="Secreted protein" evidence="2">
    <location>
        <begin position="24"/>
        <end position="283"/>
    </location>
</feature>
<dbReference type="EMBL" id="BAAAVS010000056">
    <property type="protein sequence ID" value="GAA3046126.1"/>
    <property type="molecule type" value="Genomic_DNA"/>
</dbReference>
<dbReference type="RefSeq" id="WP_290706053.1">
    <property type="nucleotide sequence ID" value="NZ_BAAAVS010000056.1"/>
</dbReference>
<name>A0ABP6LJC4_9ACTN</name>
<evidence type="ECO:0000313" key="4">
    <source>
        <dbReference type="Proteomes" id="UP001501035"/>
    </source>
</evidence>
<feature type="region of interest" description="Disordered" evidence="1">
    <location>
        <begin position="27"/>
        <end position="54"/>
    </location>
</feature>
<keyword evidence="4" id="KW-1185">Reference proteome</keyword>
<dbReference type="Proteomes" id="UP001501035">
    <property type="component" value="Unassembled WGS sequence"/>
</dbReference>
<keyword evidence="2" id="KW-0732">Signal</keyword>
<gene>
    <name evidence="3" type="ORF">GCM10010528_26660</name>
</gene>